<evidence type="ECO:0000313" key="3">
    <source>
        <dbReference type="VGNC" id="VGNC:81488"/>
    </source>
</evidence>
<evidence type="ECO:0000313" key="2">
    <source>
        <dbReference type="Proteomes" id="UP000006718"/>
    </source>
</evidence>
<dbReference type="STRING" id="9544.ENSMMUP00000057031"/>
<dbReference type="Ensembl" id="ENSMMUT00000078625.2">
    <property type="protein sequence ID" value="ENSMMUP00000057031.2"/>
    <property type="gene ID" value="ENSMMUG00000052303.1"/>
</dbReference>
<reference evidence="1" key="3">
    <citation type="submission" date="2025-08" db="UniProtKB">
        <authorList>
            <consortium name="Ensembl"/>
        </authorList>
    </citation>
    <scope>IDENTIFICATION</scope>
    <source>
        <strain evidence="1">17573</strain>
    </source>
</reference>
<reference evidence="1" key="2">
    <citation type="submission" date="2019-01" db="EMBL/GenBank/DDBJ databases">
        <authorList>
            <person name="Graves T."/>
            <person name="Eichler E.E."/>
            <person name="Wilson R.K."/>
        </authorList>
    </citation>
    <scope>NUCLEOTIDE SEQUENCE [LARGE SCALE GENOMIC DNA]</scope>
    <source>
        <strain evidence="1">17573</strain>
    </source>
</reference>
<dbReference type="AlphaFoldDB" id="A0A1D5R9P0"/>
<evidence type="ECO:0000313" key="1">
    <source>
        <dbReference type="Ensembl" id="ENSMMUP00000057031.2"/>
    </source>
</evidence>
<organism evidence="1 2">
    <name type="scientific">Macaca mulatta</name>
    <name type="common">Rhesus macaque</name>
    <dbReference type="NCBI Taxonomy" id="9544"/>
    <lineage>
        <taxon>Eukaryota</taxon>
        <taxon>Metazoa</taxon>
        <taxon>Chordata</taxon>
        <taxon>Craniata</taxon>
        <taxon>Vertebrata</taxon>
        <taxon>Euteleostomi</taxon>
        <taxon>Mammalia</taxon>
        <taxon>Eutheria</taxon>
        <taxon>Euarchontoglires</taxon>
        <taxon>Primates</taxon>
        <taxon>Haplorrhini</taxon>
        <taxon>Catarrhini</taxon>
        <taxon>Cercopithecidae</taxon>
        <taxon>Cercopithecinae</taxon>
        <taxon>Macaca</taxon>
    </lineage>
</organism>
<dbReference type="GeneTree" id="ENSGT00940000163505"/>
<gene>
    <name evidence="3" type="primary">NRK</name>
</gene>
<dbReference type="Bgee" id="ENSMMUG00000052303">
    <property type="expression patterns" value="Expressed in cerebellum and 13 other cell types or tissues"/>
</dbReference>
<reference evidence="2" key="1">
    <citation type="journal article" date="2007" name="Science">
        <title>Evolutionary and biomedical insights from the rhesus macaque genome.</title>
        <authorList>
            <person name="Gibbs R.A."/>
            <person name="Rogers J."/>
            <person name="Katze M.G."/>
            <person name="Bumgarner R."/>
            <person name="Weinstock G.M."/>
            <person name="Mardis E.R."/>
            <person name="Remington K.A."/>
            <person name="Strausberg R.L."/>
            <person name="Venter J.C."/>
            <person name="Wilson R.K."/>
            <person name="Batzer M.A."/>
            <person name="Bustamante C.D."/>
            <person name="Eichler E.E."/>
            <person name="Hahn M.W."/>
            <person name="Hardison R.C."/>
            <person name="Makova K.D."/>
            <person name="Miller W."/>
            <person name="Milosavljevic A."/>
            <person name="Palermo R.E."/>
            <person name="Siepel A."/>
            <person name="Sikela J.M."/>
            <person name="Attaway T."/>
            <person name="Bell S."/>
            <person name="Bernard K.E."/>
            <person name="Buhay C.J."/>
            <person name="Chandrabose M.N."/>
            <person name="Dao M."/>
            <person name="Davis C."/>
            <person name="Delehaunty K.D."/>
            <person name="Ding Y."/>
            <person name="Dinh H.H."/>
            <person name="Dugan-Rocha S."/>
            <person name="Fulton L.A."/>
            <person name="Gabisi R.A."/>
            <person name="Garner T.T."/>
            <person name="Godfrey J."/>
            <person name="Hawes A.C."/>
            <person name="Hernandez J."/>
            <person name="Hines S."/>
            <person name="Holder M."/>
            <person name="Hume J."/>
            <person name="Jhangiani S.N."/>
            <person name="Joshi V."/>
            <person name="Khan Z.M."/>
            <person name="Kirkness E.F."/>
            <person name="Cree A."/>
            <person name="Fowler R.G."/>
            <person name="Lee S."/>
            <person name="Lewis L.R."/>
            <person name="Li Z."/>
            <person name="Liu Y.-S."/>
            <person name="Moore S.M."/>
            <person name="Muzny D."/>
            <person name="Nazareth L.V."/>
            <person name="Ngo D.N."/>
            <person name="Okwuonu G.O."/>
            <person name="Pai G."/>
            <person name="Parker D."/>
            <person name="Paul H.A."/>
            <person name="Pfannkoch C."/>
            <person name="Pohl C.S."/>
            <person name="Rogers Y.-H.C."/>
            <person name="Ruiz S.J."/>
            <person name="Sabo A."/>
            <person name="Santibanez J."/>
            <person name="Schneider B.W."/>
            <person name="Smith S.M."/>
            <person name="Sodergren E."/>
            <person name="Svatek A.F."/>
            <person name="Utterback T.R."/>
            <person name="Vattathil S."/>
            <person name="Warren W."/>
            <person name="White C.S."/>
            <person name="Chinwalla A.T."/>
            <person name="Feng Y."/>
            <person name="Halpern A.L."/>
            <person name="Hillier L.W."/>
            <person name="Huang X."/>
            <person name="Minx P."/>
            <person name="Nelson J.O."/>
            <person name="Pepin K.H."/>
            <person name="Qin X."/>
            <person name="Sutton G.G."/>
            <person name="Venter E."/>
            <person name="Walenz B.P."/>
            <person name="Wallis J.W."/>
            <person name="Worley K.C."/>
            <person name="Yang S.-P."/>
            <person name="Jones S.M."/>
            <person name="Marra M.A."/>
            <person name="Rocchi M."/>
            <person name="Schein J.E."/>
            <person name="Baertsch R."/>
            <person name="Clarke L."/>
            <person name="Csuros M."/>
            <person name="Glasscock J."/>
            <person name="Harris R.A."/>
            <person name="Havlak P."/>
            <person name="Jackson A.R."/>
            <person name="Jiang H."/>
            <person name="Liu Y."/>
            <person name="Messina D.N."/>
            <person name="Shen Y."/>
            <person name="Song H.X.-Z."/>
            <person name="Wylie T."/>
            <person name="Zhang L."/>
            <person name="Birney E."/>
            <person name="Han K."/>
            <person name="Konkel M.K."/>
            <person name="Lee J."/>
            <person name="Smit A.F.A."/>
            <person name="Ullmer B."/>
            <person name="Wang H."/>
            <person name="Xing J."/>
            <person name="Burhans R."/>
            <person name="Cheng Z."/>
            <person name="Karro J.E."/>
            <person name="Ma J."/>
            <person name="Raney B."/>
            <person name="She X."/>
            <person name="Cox M.J."/>
            <person name="Demuth J.P."/>
            <person name="Dumas L.J."/>
            <person name="Han S.-G."/>
            <person name="Hopkins J."/>
            <person name="Karimpour-Fard A."/>
            <person name="Kim Y.H."/>
            <person name="Pollack J.R."/>
            <person name="Vinar T."/>
            <person name="Addo-Quaye C."/>
            <person name="Degenhardt J."/>
            <person name="Denby A."/>
            <person name="Hubisz M.J."/>
            <person name="Indap A."/>
            <person name="Kosiol C."/>
            <person name="Lahn B.T."/>
            <person name="Lawson H.A."/>
            <person name="Marklein A."/>
            <person name="Nielsen R."/>
            <person name="Vallender E.J."/>
            <person name="Clark A.G."/>
            <person name="Ferguson B."/>
            <person name="Hernandez R.D."/>
            <person name="Hirani K."/>
            <person name="Kehrer-Sawatzki H."/>
            <person name="Kolb J."/>
            <person name="Patil S."/>
            <person name="Pu L.-L."/>
            <person name="Ren Y."/>
            <person name="Smith D.G."/>
            <person name="Wheeler D.A."/>
            <person name="Schenck I."/>
            <person name="Ball E.V."/>
            <person name="Chen R."/>
            <person name="Cooper D.N."/>
            <person name="Giardine B."/>
            <person name="Hsu F."/>
            <person name="Kent W.J."/>
            <person name="Lesk A."/>
            <person name="Nelson D.L."/>
            <person name="O'brien W.E."/>
            <person name="Pruefer K."/>
            <person name="Stenson P.D."/>
            <person name="Wallace J.C."/>
            <person name="Ke H."/>
            <person name="Liu X.-M."/>
            <person name="Wang P."/>
            <person name="Xiang A.P."/>
            <person name="Yang F."/>
            <person name="Barber G.P."/>
            <person name="Haussler D."/>
            <person name="Karolchik D."/>
            <person name="Kern A.D."/>
            <person name="Kuhn R.M."/>
            <person name="Smith K.E."/>
            <person name="Zwieg A.S."/>
        </authorList>
    </citation>
    <scope>NUCLEOTIDE SEQUENCE [LARGE SCALE GENOMIC DNA]</scope>
    <source>
        <strain evidence="2">17573</strain>
    </source>
</reference>
<dbReference type="PANTHER" id="PTHR12138">
    <property type="entry name" value="PRIMATE-EXPANDED PROTEIN FAMILY"/>
    <property type="match status" value="1"/>
</dbReference>
<name>A0A1D5R9P0_MACMU</name>
<accession>A0A1D5R9P0</accession>
<dbReference type="VEuPathDB" id="HostDB:ENSMMUG00000052303"/>
<keyword evidence="2" id="KW-1185">Reference proteome</keyword>
<reference evidence="1" key="4">
    <citation type="submission" date="2025-09" db="UniProtKB">
        <authorList>
            <consortium name="Ensembl"/>
        </authorList>
    </citation>
    <scope>IDENTIFICATION</scope>
    <source>
        <strain evidence="1">17573</strain>
    </source>
</reference>
<dbReference type="InParanoid" id="A0A1D5R9P0"/>
<dbReference type="PANTHER" id="PTHR12138:SF75">
    <property type="entry name" value="SECRETED PROTEIN"/>
    <property type="match status" value="1"/>
</dbReference>
<dbReference type="VGNC" id="VGNC:81488">
    <property type="gene designation" value="NRK"/>
</dbReference>
<protein>
    <submittedName>
        <fullName evidence="1">Uncharacterized protein</fullName>
    </submittedName>
</protein>
<sequence length="114" mass="12585">MFTCVCAHVILLCLFYCLNDYPFLLLTVSSGALTLLLLTVTQKFSCFFLGEGGWSLTLSPRLECSGPISAHYKLRLQGSRHSPASSSRVARITGIHHRTRLIFCIFSRGGVSLC</sequence>
<proteinExistence type="predicted"/>
<dbReference type="Proteomes" id="UP000006718">
    <property type="component" value="Chromosome X"/>
</dbReference>